<name>A0A0L0HLL9_SPIPD</name>
<dbReference type="Proteomes" id="UP000053201">
    <property type="component" value="Unassembled WGS sequence"/>
</dbReference>
<dbReference type="InParanoid" id="A0A0L0HLL9"/>
<dbReference type="VEuPathDB" id="FungiDB:SPPG_09030"/>
<sequence length="118" mass="13700">MDGFAKRRDGSCGHTPTIIFFVFDFNHSGHLIVVCGVQPRPVILQIHEVFRNGRHLPASSQLQRREHMNRKRLCGELAGCDKRPLFPNLFLRPPHLRVLRKEEPSNRRRSRGCRPQPT</sequence>
<dbReference type="AlphaFoldDB" id="A0A0L0HLL9"/>
<dbReference type="RefSeq" id="XP_016610051.1">
    <property type="nucleotide sequence ID" value="XM_016757183.1"/>
</dbReference>
<dbReference type="EMBL" id="KQ257453">
    <property type="protein sequence ID" value="KND02012.1"/>
    <property type="molecule type" value="Genomic_DNA"/>
</dbReference>
<keyword evidence="2" id="KW-1185">Reference proteome</keyword>
<proteinExistence type="predicted"/>
<evidence type="ECO:0000313" key="2">
    <source>
        <dbReference type="Proteomes" id="UP000053201"/>
    </source>
</evidence>
<protein>
    <submittedName>
        <fullName evidence="1">Uncharacterized protein</fullName>
    </submittedName>
</protein>
<dbReference type="GeneID" id="27692155"/>
<evidence type="ECO:0000313" key="1">
    <source>
        <dbReference type="EMBL" id="KND02012.1"/>
    </source>
</evidence>
<reference evidence="1 2" key="1">
    <citation type="submission" date="2009-08" db="EMBL/GenBank/DDBJ databases">
        <title>The Genome Sequence of Spizellomyces punctatus strain DAOM BR117.</title>
        <authorList>
            <consortium name="The Broad Institute Genome Sequencing Platform"/>
            <person name="Russ C."/>
            <person name="Cuomo C."/>
            <person name="Shea T."/>
            <person name="Young S.K."/>
            <person name="Zeng Q."/>
            <person name="Koehrsen M."/>
            <person name="Haas B."/>
            <person name="Borodovsky M."/>
            <person name="Guigo R."/>
            <person name="Alvarado L."/>
            <person name="Berlin A."/>
            <person name="Bochicchio J."/>
            <person name="Borenstein D."/>
            <person name="Chapman S."/>
            <person name="Chen Z."/>
            <person name="Engels R."/>
            <person name="Freedman E."/>
            <person name="Gellesch M."/>
            <person name="Goldberg J."/>
            <person name="Griggs A."/>
            <person name="Gujja S."/>
            <person name="Heiman D."/>
            <person name="Hepburn T."/>
            <person name="Howarth C."/>
            <person name="Jen D."/>
            <person name="Larson L."/>
            <person name="Lewis B."/>
            <person name="Mehta T."/>
            <person name="Park D."/>
            <person name="Pearson M."/>
            <person name="Roberts A."/>
            <person name="Saif S."/>
            <person name="Shenoy N."/>
            <person name="Sisk P."/>
            <person name="Stolte C."/>
            <person name="Sykes S."/>
            <person name="Thomson T."/>
            <person name="Walk T."/>
            <person name="White J."/>
            <person name="Yandava C."/>
            <person name="Burger G."/>
            <person name="Gray M.W."/>
            <person name="Holland P.W.H."/>
            <person name="King N."/>
            <person name="Lang F.B.F."/>
            <person name="Roger A.J."/>
            <person name="Ruiz-Trillo I."/>
            <person name="Lander E."/>
            <person name="Nusbaum C."/>
        </authorList>
    </citation>
    <scope>NUCLEOTIDE SEQUENCE [LARGE SCALE GENOMIC DNA]</scope>
    <source>
        <strain evidence="1 2">DAOM BR117</strain>
    </source>
</reference>
<organism evidence="1 2">
    <name type="scientific">Spizellomyces punctatus (strain DAOM BR117)</name>
    <dbReference type="NCBI Taxonomy" id="645134"/>
    <lineage>
        <taxon>Eukaryota</taxon>
        <taxon>Fungi</taxon>
        <taxon>Fungi incertae sedis</taxon>
        <taxon>Chytridiomycota</taxon>
        <taxon>Chytridiomycota incertae sedis</taxon>
        <taxon>Chytridiomycetes</taxon>
        <taxon>Spizellomycetales</taxon>
        <taxon>Spizellomycetaceae</taxon>
        <taxon>Spizellomyces</taxon>
    </lineage>
</organism>
<accession>A0A0L0HLL9</accession>
<gene>
    <name evidence="1" type="ORF">SPPG_09030</name>
</gene>